<sequence length="303" mass="32490">MTILSEHMDLKAYLINKKQIVDRALESCFTGVDGRLSDLTESMRYSLLAGGKRLRPILCMAGAEAVGGNETDVLPVACALELIHTYSLIHDDLPVMDNDDLRRGIPTNHKVFGEAVALLAGDGLLTEAFNMMAEAFSKSKVSAEALLKVIGIISRAAGYQGMIGGQLADIKSEGMHAEPSLVEFIHEHKTGALIEASVTSGAILGGASPAQIKAIMSYGEKIGLTFQIADDILDIEGDSQEMGKSTGGDEEKGKITYPSAVGLNRSRQIAAELSRAAVLSLQGFDDRAEPLRRIAEYIVERNK</sequence>
<organism evidence="8">
    <name type="scientific">uncultured Desulfobacterium sp</name>
    <dbReference type="NCBI Taxonomy" id="201089"/>
    <lineage>
        <taxon>Bacteria</taxon>
        <taxon>Pseudomonadati</taxon>
        <taxon>Thermodesulfobacteriota</taxon>
        <taxon>Desulfobacteria</taxon>
        <taxon>Desulfobacterales</taxon>
        <taxon>Desulfobacteriaceae</taxon>
        <taxon>Desulfobacterium</taxon>
        <taxon>environmental samples</taxon>
    </lineage>
</organism>
<evidence type="ECO:0000256" key="2">
    <source>
        <dbReference type="ARBA" id="ARBA00006706"/>
    </source>
</evidence>
<reference evidence="8" key="1">
    <citation type="submission" date="2018-01" db="EMBL/GenBank/DDBJ databases">
        <authorList>
            <person name="Regsiter A."/>
            <person name="William W."/>
        </authorList>
    </citation>
    <scope>NUCLEOTIDE SEQUENCE</scope>
    <source>
        <strain evidence="8">TRIP AH-1</strain>
    </source>
</reference>
<dbReference type="FunFam" id="1.10.600.10:FF:000001">
    <property type="entry name" value="Geranylgeranyl diphosphate synthase"/>
    <property type="match status" value="1"/>
</dbReference>
<keyword evidence="3 7" id="KW-0808">Transferase</keyword>
<dbReference type="Gene3D" id="1.10.600.10">
    <property type="entry name" value="Farnesyl Diphosphate Synthase"/>
    <property type="match status" value="1"/>
</dbReference>
<dbReference type="SFLD" id="SFLDG01017">
    <property type="entry name" value="Polyprenyl_Transferase_Like"/>
    <property type="match status" value="1"/>
</dbReference>
<dbReference type="InterPro" id="IPR000092">
    <property type="entry name" value="Polyprenyl_synt"/>
</dbReference>
<dbReference type="AlphaFoldDB" id="A0A445N254"/>
<dbReference type="GO" id="GO:0046872">
    <property type="term" value="F:metal ion binding"/>
    <property type="evidence" value="ECO:0007669"/>
    <property type="project" value="UniProtKB-KW"/>
</dbReference>
<dbReference type="GO" id="GO:0005737">
    <property type="term" value="C:cytoplasm"/>
    <property type="evidence" value="ECO:0007669"/>
    <property type="project" value="UniProtKB-ARBA"/>
</dbReference>
<evidence type="ECO:0000313" key="8">
    <source>
        <dbReference type="EMBL" id="SPD75784.1"/>
    </source>
</evidence>
<dbReference type="SFLD" id="SFLDS00005">
    <property type="entry name" value="Isoprenoid_Synthase_Type_I"/>
    <property type="match status" value="1"/>
</dbReference>
<keyword evidence="4" id="KW-0479">Metal-binding</keyword>
<protein>
    <submittedName>
        <fullName evidence="8">Geranyltranstransferase</fullName>
        <ecNumber evidence="8">2.5.1.1</ecNumber>
        <ecNumber evidence="8">2.5.1.10</ecNumber>
    </submittedName>
</protein>
<evidence type="ECO:0000256" key="1">
    <source>
        <dbReference type="ARBA" id="ARBA00001946"/>
    </source>
</evidence>
<evidence type="ECO:0000256" key="6">
    <source>
        <dbReference type="ARBA" id="ARBA00023229"/>
    </source>
</evidence>
<dbReference type="GO" id="GO:0004337">
    <property type="term" value="F:(2E,6E)-farnesyl diphosphate synthase activity"/>
    <property type="evidence" value="ECO:0007669"/>
    <property type="project" value="UniProtKB-EC"/>
</dbReference>
<evidence type="ECO:0000256" key="3">
    <source>
        <dbReference type="ARBA" id="ARBA00022679"/>
    </source>
</evidence>
<dbReference type="PANTHER" id="PTHR43281">
    <property type="entry name" value="FARNESYL DIPHOSPHATE SYNTHASE"/>
    <property type="match status" value="1"/>
</dbReference>
<dbReference type="InterPro" id="IPR008949">
    <property type="entry name" value="Isoprenoid_synthase_dom_sf"/>
</dbReference>
<gene>
    <name evidence="8" type="primary">ispA</name>
    <name evidence="8" type="ORF">PITCH_A750005</name>
</gene>
<comment type="cofactor">
    <cofactor evidence="1">
        <name>Mg(2+)</name>
        <dbReference type="ChEBI" id="CHEBI:18420"/>
    </cofactor>
</comment>
<evidence type="ECO:0000256" key="5">
    <source>
        <dbReference type="ARBA" id="ARBA00022842"/>
    </source>
</evidence>
<dbReference type="SUPFAM" id="SSF48576">
    <property type="entry name" value="Terpenoid synthases"/>
    <property type="match status" value="1"/>
</dbReference>
<dbReference type="PROSITE" id="PS00444">
    <property type="entry name" value="POLYPRENYL_SYNTHASE_2"/>
    <property type="match status" value="1"/>
</dbReference>
<dbReference type="GO" id="GO:0016114">
    <property type="term" value="P:terpenoid biosynthetic process"/>
    <property type="evidence" value="ECO:0007669"/>
    <property type="project" value="UniProtKB-ARBA"/>
</dbReference>
<dbReference type="InterPro" id="IPR033749">
    <property type="entry name" value="Polyprenyl_synt_CS"/>
</dbReference>
<name>A0A445N254_9BACT</name>
<evidence type="ECO:0000256" key="7">
    <source>
        <dbReference type="RuleBase" id="RU004466"/>
    </source>
</evidence>
<dbReference type="PANTHER" id="PTHR43281:SF1">
    <property type="entry name" value="FARNESYL DIPHOSPHATE SYNTHASE"/>
    <property type="match status" value="1"/>
</dbReference>
<comment type="similarity">
    <text evidence="2 7">Belongs to the FPP/GGPP synthase family.</text>
</comment>
<dbReference type="Pfam" id="PF00348">
    <property type="entry name" value="polyprenyl_synt"/>
    <property type="match status" value="1"/>
</dbReference>
<dbReference type="PROSITE" id="PS00723">
    <property type="entry name" value="POLYPRENYL_SYNTHASE_1"/>
    <property type="match status" value="1"/>
</dbReference>
<accession>A0A445N254</accession>
<proteinExistence type="inferred from homology"/>
<dbReference type="GO" id="GO:0004161">
    <property type="term" value="F:dimethylallyltranstransferase activity"/>
    <property type="evidence" value="ECO:0007669"/>
    <property type="project" value="UniProtKB-EC"/>
</dbReference>
<dbReference type="EC" id="2.5.1.1" evidence="8"/>
<dbReference type="InterPro" id="IPR053378">
    <property type="entry name" value="Prenyl_diphosphate_synthase"/>
</dbReference>
<dbReference type="NCBIfam" id="NF045485">
    <property type="entry name" value="FPPsyn"/>
    <property type="match status" value="1"/>
</dbReference>
<evidence type="ECO:0000256" key="4">
    <source>
        <dbReference type="ARBA" id="ARBA00022723"/>
    </source>
</evidence>
<dbReference type="CDD" id="cd00685">
    <property type="entry name" value="Trans_IPPS_HT"/>
    <property type="match status" value="1"/>
</dbReference>
<dbReference type="EC" id="2.5.1.10" evidence="8"/>
<keyword evidence="6" id="KW-0414">Isoprene biosynthesis</keyword>
<keyword evidence="5" id="KW-0460">Magnesium</keyword>
<dbReference type="EMBL" id="OJIN01000220">
    <property type="protein sequence ID" value="SPD75784.1"/>
    <property type="molecule type" value="Genomic_DNA"/>
</dbReference>